<dbReference type="PROSITE" id="PS00062">
    <property type="entry name" value="ALDOKETO_REDUCTASE_2"/>
    <property type="match status" value="1"/>
</dbReference>
<comment type="caution">
    <text evidence="8">The sequence shown here is derived from an EMBL/GenBank/DDBJ whole genome shotgun (WGS) entry which is preliminary data.</text>
</comment>
<feature type="binding site" evidence="5">
    <location>
        <position position="114"/>
    </location>
    <ligand>
        <name>substrate</name>
    </ligand>
</feature>
<comment type="subunit">
    <text evidence="2">Monomer.</text>
</comment>
<evidence type="ECO:0000256" key="5">
    <source>
        <dbReference type="PIRSR" id="PIRSR000097-2"/>
    </source>
</evidence>
<dbReference type="SUPFAM" id="SSF51430">
    <property type="entry name" value="NAD(P)-linked oxidoreductase"/>
    <property type="match status" value="1"/>
</dbReference>
<dbReference type="PROSITE" id="PS00063">
    <property type="entry name" value="ALDOKETO_REDUCTASE_3"/>
    <property type="match status" value="1"/>
</dbReference>
<dbReference type="PROSITE" id="PS00798">
    <property type="entry name" value="ALDOKETO_REDUCTASE_1"/>
    <property type="match status" value="1"/>
</dbReference>
<gene>
    <name evidence="8" type="ORF">ACH5RR_016987</name>
</gene>
<name>A0ABD2ZYR9_9GENT</name>
<accession>A0ABD2ZYR9</accession>
<organism evidence="8 9">
    <name type="scientific">Cinchona calisaya</name>
    <dbReference type="NCBI Taxonomy" id="153742"/>
    <lineage>
        <taxon>Eukaryota</taxon>
        <taxon>Viridiplantae</taxon>
        <taxon>Streptophyta</taxon>
        <taxon>Embryophyta</taxon>
        <taxon>Tracheophyta</taxon>
        <taxon>Spermatophyta</taxon>
        <taxon>Magnoliopsida</taxon>
        <taxon>eudicotyledons</taxon>
        <taxon>Gunneridae</taxon>
        <taxon>Pentapetalae</taxon>
        <taxon>asterids</taxon>
        <taxon>lamiids</taxon>
        <taxon>Gentianales</taxon>
        <taxon>Rubiaceae</taxon>
        <taxon>Cinchonoideae</taxon>
        <taxon>Cinchoneae</taxon>
        <taxon>Cinchona</taxon>
    </lineage>
</organism>
<dbReference type="PIRSF" id="PIRSF000097">
    <property type="entry name" value="AKR"/>
    <property type="match status" value="1"/>
</dbReference>
<dbReference type="Gene3D" id="3.20.20.100">
    <property type="entry name" value="NADP-dependent oxidoreductase domain"/>
    <property type="match status" value="1"/>
</dbReference>
<evidence type="ECO:0000259" key="7">
    <source>
        <dbReference type="Pfam" id="PF00248"/>
    </source>
</evidence>
<dbReference type="PANTHER" id="PTHR11732">
    <property type="entry name" value="ALDO/KETO REDUCTASE"/>
    <property type="match status" value="1"/>
</dbReference>
<feature type="active site" description="Proton donor" evidence="4">
    <location>
        <position position="54"/>
    </location>
</feature>
<evidence type="ECO:0000256" key="3">
    <source>
        <dbReference type="ARBA" id="ARBA00022857"/>
    </source>
</evidence>
<dbReference type="Proteomes" id="UP001630127">
    <property type="component" value="Unassembled WGS sequence"/>
</dbReference>
<protein>
    <recommendedName>
        <fullName evidence="7">NADP-dependent oxidoreductase domain-containing protein</fullName>
    </recommendedName>
</protein>
<reference evidence="8 9" key="1">
    <citation type="submission" date="2024-11" db="EMBL/GenBank/DDBJ databases">
        <title>A near-complete genome assembly of Cinchona calisaya.</title>
        <authorList>
            <person name="Lian D.C."/>
            <person name="Zhao X.W."/>
            <person name="Wei L."/>
        </authorList>
    </citation>
    <scope>NUCLEOTIDE SEQUENCE [LARGE SCALE GENOMIC DNA]</scope>
    <source>
        <tissue evidence="8">Nenye</tissue>
    </source>
</reference>
<evidence type="ECO:0000313" key="9">
    <source>
        <dbReference type="Proteomes" id="UP001630127"/>
    </source>
</evidence>
<dbReference type="PRINTS" id="PR00069">
    <property type="entry name" value="ALDKETRDTASE"/>
</dbReference>
<evidence type="ECO:0000256" key="4">
    <source>
        <dbReference type="PIRSR" id="PIRSR000097-1"/>
    </source>
</evidence>
<dbReference type="InterPro" id="IPR020471">
    <property type="entry name" value="AKR"/>
</dbReference>
<dbReference type="InterPro" id="IPR036812">
    <property type="entry name" value="NAD(P)_OxRdtase_dom_sf"/>
</dbReference>
<dbReference type="AlphaFoldDB" id="A0ABD2ZYR9"/>
<evidence type="ECO:0000256" key="1">
    <source>
        <dbReference type="ARBA" id="ARBA00007905"/>
    </source>
</evidence>
<evidence type="ECO:0000256" key="2">
    <source>
        <dbReference type="ARBA" id="ARBA00011245"/>
    </source>
</evidence>
<dbReference type="EMBL" id="JBJUIK010000007">
    <property type="protein sequence ID" value="KAL3524153.1"/>
    <property type="molecule type" value="Genomic_DNA"/>
</dbReference>
<proteinExistence type="inferred from homology"/>
<sequence length="317" mass="35750">MKTMMRQVRLNNGGWMPVVGLGTYSSENDRETTQQAVLMALKEGYRHFDTAKIYGSEPALGNALRNAIADGVIEREDIFVTSKLWGTDHHDPVSALKETLQNLGLEYVDLYLVHWPVKLKPGALNLLPSEEDFDELDLETTWFGMEKCLEMGLCRCIGVSNFSSKKIQQLVHFASVPPAVNQVEMHPMWRQRKLREVCQKHNVHISAYSPLGAPGSFWGSNAVLDHPILKSIALKHNATPAQVALAWGLAEGSSVIVKSFDQRRMKENIGALQLTLDDSDILKVQNIEEWKMMRGEVFVNETTSPYKTVQDLWDDEI</sequence>
<keyword evidence="3" id="KW-0521">NADP</keyword>
<evidence type="ECO:0000256" key="6">
    <source>
        <dbReference type="PIRSR" id="PIRSR000097-3"/>
    </source>
</evidence>
<dbReference type="GO" id="GO:0035835">
    <property type="term" value="P:indole alkaloid biosynthetic process"/>
    <property type="evidence" value="ECO:0007669"/>
    <property type="project" value="UniProtKB-ARBA"/>
</dbReference>
<feature type="site" description="Lowers pKa of active site Tyr" evidence="6">
    <location>
        <position position="83"/>
    </location>
</feature>
<dbReference type="InterPro" id="IPR018170">
    <property type="entry name" value="Aldo/ket_reductase_CS"/>
</dbReference>
<dbReference type="InterPro" id="IPR023210">
    <property type="entry name" value="NADP_OxRdtase_dom"/>
</dbReference>
<dbReference type="FunFam" id="3.20.20.100:FF:000013">
    <property type="entry name" value="NADPH-dependent codeinone reductase 1-1"/>
    <property type="match status" value="1"/>
</dbReference>
<feature type="domain" description="NADP-dependent oxidoreductase" evidence="7">
    <location>
        <begin position="20"/>
        <end position="288"/>
    </location>
</feature>
<keyword evidence="9" id="KW-1185">Reference proteome</keyword>
<dbReference type="Pfam" id="PF00248">
    <property type="entry name" value="Aldo_ket_red"/>
    <property type="match status" value="1"/>
</dbReference>
<comment type="similarity">
    <text evidence="1">Belongs to the aldo/keto reductase family.</text>
</comment>
<evidence type="ECO:0000313" key="8">
    <source>
        <dbReference type="EMBL" id="KAL3524153.1"/>
    </source>
</evidence>